<evidence type="ECO:0000256" key="2">
    <source>
        <dbReference type="SAM" id="Phobius"/>
    </source>
</evidence>
<dbReference type="RefSeq" id="WP_168149604.1">
    <property type="nucleotide sequence ID" value="NZ_JAAVXB010000013.1"/>
</dbReference>
<keyword evidence="2" id="KW-1133">Transmembrane helix</keyword>
<dbReference type="GO" id="GO:0005886">
    <property type="term" value="C:plasma membrane"/>
    <property type="evidence" value="ECO:0007669"/>
    <property type="project" value="TreeGrafter"/>
</dbReference>
<gene>
    <name evidence="4" type="ORF">G7Y82_18355</name>
</gene>
<dbReference type="EMBL" id="JAAVXB010000013">
    <property type="protein sequence ID" value="NKF24279.1"/>
    <property type="molecule type" value="Genomic_DNA"/>
</dbReference>
<keyword evidence="2" id="KW-0472">Membrane</keyword>
<organism evidence="4 5">
    <name type="scientific">Solimonas marina</name>
    <dbReference type="NCBI Taxonomy" id="2714601"/>
    <lineage>
        <taxon>Bacteria</taxon>
        <taxon>Pseudomonadati</taxon>
        <taxon>Pseudomonadota</taxon>
        <taxon>Gammaproteobacteria</taxon>
        <taxon>Nevskiales</taxon>
        <taxon>Nevskiaceae</taxon>
        <taxon>Solimonas</taxon>
    </lineage>
</organism>
<accession>A0A970BAD4</accession>
<dbReference type="InterPro" id="IPR007844">
    <property type="entry name" value="AsmA"/>
</dbReference>
<dbReference type="PANTHER" id="PTHR30441:SF9">
    <property type="entry name" value="ASMA FAMILY PROTEIN YHJG"/>
    <property type="match status" value="1"/>
</dbReference>
<keyword evidence="5" id="KW-1185">Reference proteome</keyword>
<keyword evidence="2" id="KW-0812">Transmembrane</keyword>
<feature type="domain" description="AsmA" evidence="3">
    <location>
        <begin position="13"/>
        <end position="550"/>
    </location>
</feature>
<dbReference type="PANTHER" id="PTHR30441">
    <property type="entry name" value="DUF748 DOMAIN-CONTAINING PROTEIN"/>
    <property type="match status" value="1"/>
</dbReference>
<evidence type="ECO:0000313" key="4">
    <source>
        <dbReference type="EMBL" id="NKF24279.1"/>
    </source>
</evidence>
<evidence type="ECO:0000313" key="5">
    <source>
        <dbReference type="Proteomes" id="UP000653472"/>
    </source>
</evidence>
<reference evidence="4" key="1">
    <citation type="submission" date="2020-03" db="EMBL/GenBank/DDBJ databases">
        <title>Solimonas marina sp. nov., isolated from deep seawater of the Pacific Ocean.</title>
        <authorList>
            <person name="Liu X."/>
            <person name="Lai Q."/>
            <person name="Sun F."/>
            <person name="Gai Y."/>
            <person name="Li G."/>
            <person name="Shao Z."/>
        </authorList>
    </citation>
    <scope>NUCLEOTIDE SEQUENCE</scope>
    <source>
        <strain evidence="4">C16B3</strain>
    </source>
</reference>
<comment type="caution">
    <text evidence="4">The sequence shown here is derived from an EMBL/GenBank/DDBJ whole genome shotgun (WGS) entry which is preliminary data.</text>
</comment>
<proteinExistence type="predicted"/>
<protein>
    <submittedName>
        <fullName evidence="4">AsmA family protein</fullName>
    </submittedName>
</protein>
<feature type="region of interest" description="Disordered" evidence="1">
    <location>
        <begin position="346"/>
        <end position="368"/>
    </location>
</feature>
<dbReference type="GO" id="GO:0090313">
    <property type="term" value="P:regulation of protein targeting to membrane"/>
    <property type="evidence" value="ECO:0007669"/>
    <property type="project" value="TreeGrafter"/>
</dbReference>
<evidence type="ECO:0000259" key="3">
    <source>
        <dbReference type="Pfam" id="PF05170"/>
    </source>
</evidence>
<feature type="transmembrane region" description="Helical" evidence="2">
    <location>
        <begin position="12"/>
        <end position="33"/>
    </location>
</feature>
<dbReference type="Proteomes" id="UP000653472">
    <property type="component" value="Unassembled WGS sequence"/>
</dbReference>
<name>A0A970BAD4_9GAMM</name>
<dbReference type="Pfam" id="PF05170">
    <property type="entry name" value="AsmA"/>
    <property type="match status" value="1"/>
</dbReference>
<dbReference type="AlphaFoldDB" id="A0A970BAD4"/>
<sequence>MTRPATRHLGRYGVAVLVLAVILLVVFWDWNWFRPLVERQASAALGRPITLQHFDIKLRWHPWIIADGIAIANPPEFPKGSELATVQRLAIHVDPWAWFHGRVSLLDIEIDKPMGDLGPGPSGKPNYQFDALQSKDQKPTGKPLAIDIGRLVVHDGDVHIVEPNFKSDFRLKIHTEDNAQGRAGSTEPTIHVDIDGRYADAPISGRFIGGSVLTLRDAAHPYPVDLLVKNGATQVTLKGTLLDPLRFGGAKLKLDFRGQNIADLYPLTGVPLPPSPPYEIAGDLDYDRGSGAIRFRNVDGHYGQSDIAGDVSVMPAHGDVRRRVTIDAHSKQVVWSDLGGFIGATPGAADAPNDSAAQKSQRKAQAKTGKLLPDTPIALPRIRAADLDVRYKVAKVVSDTMPLDSLDGHLVITDGDITVKPLRLGVGKGSALANIELDGRHDPLHAQADVDFRELDFSKVMNKLSVFRGTGKIGGSMTFDAHGNSLAALLGDGDGSLKLFMTGGDVSALLVNLAGLDLGNSLISALGLPRRAQMRCMVADLGMQGGVVDTKTLLFDTTEANILGDGTIDLGKEKLDYTLRTQPKRMNIGSLAAPIDITGSLRAPHIMPNPGALAVRGGAAVALGVLLTPLAALLPTIQLGLGPDNDCAAMIHDLQAGKPVPPPKRAK</sequence>
<dbReference type="InterPro" id="IPR052894">
    <property type="entry name" value="AsmA-related"/>
</dbReference>
<evidence type="ECO:0000256" key="1">
    <source>
        <dbReference type="SAM" id="MobiDB-lite"/>
    </source>
</evidence>